<sequence>MPPQHSLLNLTFNHVAFPPQLPGKQDPRDEDVNGDLTRRLLDAVKALREHGQSEASPTWNTIEKSLALCTLVNENGHINKARLLKAFKNIQPDHAVILHIVEQNAGVMIRQSESDDKTVIFEAFETSAMAEQTLAARGALQWDFPGVAASLPLDEFQNPSFQENMASFFEKASLELLEEFAPKSRKAGVDVTETRDTVDPAIITQFFMTLVETKGSRVQPKLLRKRVKDDVIWDDSEMPWRRSPFWLLLRVCTQRLLYLRHGASMGRMMYKFLMCSVLSNLLEDVSDVLLPEQGSFLQAKLCRRLAKLDTVKERSDPLLKTHYAQMFKALGPIYQRSIDNMTQVTKSSWNAFKNSVSRKIPRLPKRAGSEDLRLSLPNSGVYLQEIINETQSRRSGHRTTDRKALDQTKGTQQFRDLTARYSLLAQTELAIEAKSRTTPASKGDAVKLCLEYASQIDEYMEMVGDAYGSNPEQMSVFTLTLFELWVHMDKCATVAYPVFREFHPAFNPCLLDILLLSRFIDLERLRRIQSYLHDRCTHATTDMTIFSDPAPGCFADRFFEEERGPFLKLLETQIEAASLASRKDKEDELEKINSEFHDLTERRATSICTERQNEDGTHDIRGCTYCYYLRRRKRLRISIHEDFLPSESKVAERRAVVLELGMPKIVAAYRRTTWEILNTLCPHGEQALKESPECLLGDYAQLIPYNKYNSVKGPSLASHTKSYLGTHYSWKRLPASAKMVLMPMGLQFSYFDTKRNIWMRDLPAPLTFAHHFSIALPANFPLTNLFESGGFAADGPGPSSYEAIASISECPPELTTHEFIAHQSLVAGRSRRWLDILGELGSSNVNFSVQTTCDLMHRLVLQAGPISTDYEGVLRVVHVVFKDLAFCRKLIEKVHQHIEAISANWRETIYMETMLTIAIQLHALGHRELFPDIQALLLRIRRVTLSWVCVLRKETRNAWQIDTAERLARYCFLSALLCRRTFYPHAYNGIPMSGEDFRCFVEATLAMQESLVVDLKRFSTTTKNLLIRDIKMVARMKAVLLSSARINPTSLGAAIDAAWPEASSIPRNYTDWQILPEPYEGWVMSTVQATESVELQEFHHHLLEGHFLINGRALGKLPPDISDSQVLRDLFGNQRLFALPSNMPGMDFTLGIIIKNHQIHIGYRKNTLIVRAVYQGDILELVPRSVFGTTLTPDLPVSMTLDCVHWLNLRLGTIEVRRKPAIWYHRPGNWNIDLRTRTASRRSVSLVDPHSDIFRQVARVFSNFECPPYLTVFQPRKQSLSIEIKRMDLSFHVNNRQLLHCKQLHAEMDLNQDAGTLFGLQSMLVLRNPSQRFIITTMGRIHYERQGMHTLVRMENDGRYARYIIEKELGRLHCPPVPQLLCIKATLHAFTSCMVPDPLTKRTGTEEALLCLQSGCFQPWTPKAASREVLEDLSNLTPRREFYPKDKRAQQKVEWNPHLTTTIQHDAYGPLVASILGKSERLSLFDKQNSTPRTDEPWTSIELRKRAQWRRSIYERPDTIFTQSVTALDLSYNSRDAVFRGQLMIGGYANSFTPHVLQETLNTNLAVEWGGLVNKCKDCHPEDVCDLIFHIGAIAFRNNVDMAIIRVLLAFFFVQGLKELQYPQCTSFEKFELNAQPTSRVLLSLTRPFWTRFEDVWEAKKNGKHVGRDKRRREAAKEDHEMKCEMDHEKLIAFLIRQWPCDRPTSAGFQTVYLDIEKSIDAIAPEWLRLYNNSLFAKHLEDVQKVLDRHSDYQMDFEIIHDSHRSEVFGPNWYPFTIPSLGKELLQRPGPKSKSLEASVGRVKGLAQDWWVAFCNAAGVEVEQQDIPDTTELENIVQNLMRSDCSVRCNYAQDLQKSIATLKSPDRAREQRMRVKSDFKTRILGLKNEILSARRIVSQIHTRISVALSCDYPGAFWLQKANLWPCLSPTAILEHLRSTSSCEFGSNMRPVLISYGMAIAKLQQLLRMQEALQKRDEAKLWQEYRNPGHTNWHPAQYPDWLLLELDANIQIREDQVTVAREIVAPTSGSNSVLQMNMGQGKTSVIMPMVACLLADGKRLTRLIVPKSLLSQTAQTLQSRLGGLVGREVTHVPFSRQTPTTPSHTREYRELHYQMLRKCGIILAVPEHILSFKLSGLQRVSDMKIDEAAEMVAIQNWMGKACRDILDECDFTLAVKTQLIYPSGSQLTVDGHPNRWEVIITVLSLVSQHLPDLAHEYPDSIDILERTATEFPVAYFLRRDVEDALMRRIVYDVCCSRTWILPLRNCTLEEQNAIRTFISEETVASEILECISALFPDSPGARKSLYLLRGLLVHGILLLCLKKRWNVQYGLHPRRDPMAVPFHAKGVPSDQAEWGHPDVAIIFTCLSFYHQGLDEKQFQQSLRAVLRSDDPSLEYDRWTHASVTLPEQLKHWNIINLDDSSQLMEIWRHLRFTVVAINHFLNNFVFPIHAKQFAIKLQASGWDVPLFSNTNVASKDKCGNRPGITTGFSGTNDNRRLLPLTIQQHDLPGLSHTNAEVLTYLLQPRNRFYEVAIAPDGKRLSEVGLLGYLKGREIRVLIDAGAYILEMGNRALAKAWLQADIQAQAAVYFGPDNKAWVEFREGNTIPLLATPFADNLNDCLVYLDEAHTRGTDLKLPPFARGALTLGLKQTKDQTVQAAMRLRQLGTTQSITFFAPPEVHRSILDVCNKSPNDLIDSADVVTWLLDQTCTTNAELQYLYLAQGVDFCRRTDAAANNPSFLTYFAARQEYLKVLRQPEQQTLEQLYKPRTKKQAGDQVGSEKRGLILSGKVANFIQELRARKGELKDISGQLTSSALEEVEQEREVAFEIEEEREIQRPPRMTALEFPGLSESLKRFISTGLIDDEGFAKASRILQHTELGEKYSIEAFSLLPRLYVSVEFTRTIKLKMGKRNDNFTRSVNWVLFHTKTQTAVVIIPEESEALIPILRSMEAPSVHLILYAPPYTKRMLEFDRLDYYAIPSLPPDWTPPDWLPLELGILAGRLYFDYAGYQTLLHALYLTPESLSPYDESTSQSIQARTKRHLSFLQEWLALRRQGQDVSHTPMGYVCQEWPLRSDHPFFEARRATQVMADAGNRPHSPTADSVDTQGDEFYDSGEDEQIDMFDDAYEETEGSDTVYE</sequence>
<evidence type="ECO:0000256" key="2">
    <source>
        <dbReference type="ARBA" id="ARBA00012759"/>
    </source>
</evidence>
<dbReference type="Pfam" id="PF12340">
    <property type="entry name" value="DUF3638"/>
    <property type="match status" value="1"/>
</dbReference>
<dbReference type="GO" id="GO:0004843">
    <property type="term" value="F:cysteine-type deubiquitinase activity"/>
    <property type="evidence" value="ECO:0007669"/>
    <property type="project" value="UniProtKB-EC"/>
</dbReference>
<evidence type="ECO:0000259" key="9">
    <source>
        <dbReference type="Pfam" id="PF12359"/>
    </source>
</evidence>
<feature type="domain" description="DUF6606" evidence="10">
    <location>
        <begin position="12"/>
        <end position="283"/>
    </location>
</feature>
<evidence type="ECO:0000256" key="1">
    <source>
        <dbReference type="ARBA" id="ARBA00000707"/>
    </source>
</evidence>
<evidence type="ECO:0000256" key="5">
    <source>
        <dbReference type="ARBA" id="ARBA00022801"/>
    </source>
</evidence>
<evidence type="ECO:0000256" key="6">
    <source>
        <dbReference type="ARBA" id="ARBA00022807"/>
    </source>
</evidence>
<comment type="caution">
    <text evidence="11">The sequence shown here is derived from an EMBL/GenBank/DDBJ whole genome shotgun (WGS) entry which is preliminary data.</text>
</comment>
<evidence type="ECO:0000313" key="12">
    <source>
        <dbReference type="Proteomes" id="UP000234275"/>
    </source>
</evidence>
<evidence type="ECO:0000256" key="3">
    <source>
        <dbReference type="ARBA" id="ARBA00022670"/>
    </source>
</evidence>
<dbReference type="InterPro" id="IPR051346">
    <property type="entry name" value="OTU_Deubiquitinase"/>
</dbReference>
<evidence type="ECO:0000259" key="8">
    <source>
        <dbReference type="Pfam" id="PF12340"/>
    </source>
</evidence>
<dbReference type="GeneID" id="36562491"/>
<dbReference type="Pfam" id="PF20255">
    <property type="entry name" value="DUF6606"/>
    <property type="match status" value="1"/>
</dbReference>
<feature type="compositionally biased region" description="Acidic residues" evidence="7">
    <location>
        <begin position="3104"/>
        <end position="3115"/>
    </location>
</feature>
<evidence type="ECO:0000259" key="10">
    <source>
        <dbReference type="Pfam" id="PF20255"/>
    </source>
</evidence>
<feature type="domain" description="DUF3638" evidence="8">
    <location>
        <begin position="1989"/>
        <end position="2212"/>
    </location>
</feature>
<reference evidence="11 12" key="1">
    <citation type="submission" date="2016-12" db="EMBL/GenBank/DDBJ databases">
        <title>The genomes of Aspergillus section Nigri reveals drivers in fungal speciation.</title>
        <authorList>
            <consortium name="DOE Joint Genome Institute"/>
            <person name="Vesth T.C."/>
            <person name="Nybo J."/>
            <person name="Theobald S."/>
            <person name="Brandl J."/>
            <person name="Frisvad J.C."/>
            <person name="Nielsen K.F."/>
            <person name="Lyhne E.K."/>
            <person name="Kogle M.E."/>
            <person name="Kuo A."/>
            <person name="Riley R."/>
            <person name="Clum A."/>
            <person name="Nolan M."/>
            <person name="Lipzen A."/>
            <person name="Salamov A."/>
            <person name="Henrissat B."/>
            <person name="Wiebenga A."/>
            <person name="De Vries R.P."/>
            <person name="Grigoriev I.V."/>
            <person name="Mortensen U.H."/>
            <person name="Andersen M.R."/>
            <person name="Baker S.E."/>
        </authorList>
    </citation>
    <scope>NUCLEOTIDE SEQUENCE [LARGE SCALE GENOMIC DNA]</scope>
    <source>
        <strain evidence="11 12">IBT 23096</strain>
    </source>
</reference>
<dbReference type="EC" id="3.4.19.12" evidence="2"/>
<dbReference type="PANTHER" id="PTHR13367">
    <property type="entry name" value="UBIQUITIN THIOESTERASE"/>
    <property type="match status" value="1"/>
</dbReference>
<dbReference type="InterPro" id="IPR027417">
    <property type="entry name" value="P-loop_NTPase"/>
</dbReference>
<evidence type="ECO:0000256" key="4">
    <source>
        <dbReference type="ARBA" id="ARBA00022786"/>
    </source>
</evidence>
<keyword evidence="6" id="KW-0788">Thiol protease</keyword>
<dbReference type="InterPro" id="IPR022105">
    <property type="entry name" value="DUF3645"/>
</dbReference>
<comment type="catalytic activity">
    <reaction evidence="1">
        <text>Thiol-dependent hydrolysis of ester, thioester, amide, peptide and isopeptide bonds formed by the C-terminal Gly of ubiquitin (a 76-residue protein attached to proteins as an intracellular targeting signal).</text>
        <dbReference type="EC" id="3.4.19.12"/>
    </reaction>
</comment>
<gene>
    <name evidence="11" type="ORF">P170DRAFT_510506</name>
</gene>
<keyword evidence="4" id="KW-0833">Ubl conjugation pathway</keyword>
<keyword evidence="3" id="KW-0645">Protease</keyword>
<feature type="domain" description="DUF3645" evidence="9">
    <location>
        <begin position="2331"/>
        <end position="2363"/>
    </location>
</feature>
<dbReference type="InterPro" id="IPR022099">
    <property type="entry name" value="DUF3638"/>
</dbReference>
<name>A0A2I2G4F4_9EURO</name>
<dbReference type="VEuPathDB" id="FungiDB:P170DRAFT_510506"/>
<keyword evidence="12" id="KW-1185">Reference proteome</keyword>
<dbReference type="OrthoDB" id="3182339at2759"/>
<evidence type="ECO:0000313" key="11">
    <source>
        <dbReference type="EMBL" id="PLB47748.1"/>
    </source>
</evidence>
<accession>A0A2I2G4F4</accession>
<feature type="region of interest" description="Disordered" evidence="7">
    <location>
        <begin position="3088"/>
        <end position="3115"/>
    </location>
</feature>
<dbReference type="SUPFAM" id="SSF52540">
    <property type="entry name" value="P-loop containing nucleoside triphosphate hydrolases"/>
    <property type="match status" value="1"/>
</dbReference>
<dbReference type="RefSeq" id="XP_024703050.1">
    <property type="nucleotide sequence ID" value="XM_024854785.1"/>
</dbReference>
<organism evidence="11 12">
    <name type="scientific">Aspergillus steynii IBT 23096</name>
    <dbReference type="NCBI Taxonomy" id="1392250"/>
    <lineage>
        <taxon>Eukaryota</taxon>
        <taxon>Fungi</taxon>
        <taxon>Dikarya</taxon>
        <taxon>Ascomycota</taxon>
        <taxon>Pezizomycotina</taxon>
        <taxon>Eurotiomycetes</taxon>
        <taxon>Eurotiomycetidae</taxon>
        <taxon>Eurotiales</taxon>
        <taxon>Aspergillaceae</taxon>
        <taxon>Aspergillus</taxon>
        <taxon>Aspergillus subgen. Circumdati</taxon>
    </lineage>
</organism>
<evidence type="ECO:0000256" key="7">
    <source>
        <dbReference type="SAM" id="MobiDB-lite"/>
    </source>
</evidence>
<protein>
    <recommendedName>
        <fullName evidence="2">ubiquitinyl hydrolase 1</fullName>
        <ecNumber evidence="2">3.4.19.12</ecNumber>
    </recommendedName>
</protein>
<proteinExistence type="predicted"/>
<dbReference type="PANTHER" id="PTHR13367:SF33">
    <property type="entry name" value="P-LOOP CONTAINING NUCLEOSIDE TRIPHOSPHATE HYDROLASE PROTEIN"/>
    <property type="match status" value="1"/>
</dbReference>
<dbReference type="Pfam" id="PF12359">
    <property type="entry name" value="DUF3645"/>
    <property type="match status" value="1"/>
</dbReference>
<dbReference type="GO" id="GO:0006508">
    <property type="term" value="P:proteolysis"/>
    <property type="evidence" value="ECO:0007669"/>
    <property type="project" value="UniProtKB-KW"/>
</dbReference>
<dbReference type="InterPro" id="IPR046541">
    <property type="entry name" value="DUF6606"/>
</dbReference>
<dbReference type="Gene3D" id="3.40.50.300">
    <property type="entry name" value="P-loop containing nucleotide triphosphate hydrolases"/>
    <property type="match status" value="1"/>
</dbReference>
<dbReference type="EMBL" id="MSFO01000005">
    <property type="protein sequence ID" value="PLB47748.1"/>
    <property type="molecule type" value="Genomic_DNA"/>
</dbReference>
<dbReference type="STRING" id="1392250.A0A2I2G4F4"/>
<dbReference type="Proteomes" id="UP000234275">
    <property type="component" value="Unassembled WGS sequence"/>
</dbReference>
<keyword evidence="5" id="KW-0378">Hydrolase</keyword>